<evidence type="ECO:0000313" key="2">
    <source>
        <dbReference type="Proteomes" id="UP000007437"/>
    </source>
</evidence>
<dbReference type="KEGG" id="brh:RBRH_00755"/>
<reference evidence="1 2" key="2">
    <citation type="journal article" date="2011" name="J. Bacteriol.">
        <title>Complete genome sequence of Burkholderia rhizoxinica, an endosymbiont of Rhizopus microsporus.</title>
        <authorList>
            <person name="Lackner G."/>
            <person name="Moebius N."/>
            <person name="Partida-Martinez L."/>
            <person name="Hertweck C."/>
        </authorList>
    </citation>
    <scope>NUCLEOTIDE SEQUENCE [LARGE SCALE GENOMIC DNA]</scope>
    <source>
        <strain evidence="2">DSM 19002 / CIP 109453 / HKI 454</strain>
        <plasmid evidence="1 2">pBRH02</plasmid>
    </source>
</reference>
<accession>E5AW60</accession>
<proteinExistence type="predicted"/>
<geneLocation type="plasmid" evidence="1 2">
    <name>pBRH02</name>
</geneLocation>
<organism evidence="1 2">
    <name type="scientific">Mycetohabitans rhizoxinica (strain DSM 19002 / CIP 109453 / HKI 454)</name>
    <name type="common">Paraburkholderia rhizoxinica</name>
    <dbReference type="NCBI Taxonomy" id="882378"/>
    <lineage>
        <taxon>Bacteria</taxon>
        <taxon>Pseudomonadati</taxon>
        <taxon>Pseudomonadota</taxon>
        <taxon>Betaproteobacteria</taxon>
        <taxon>Burkholderiales</taxon>
        <taxon>Burkholderiaceae</taxon>
        <taxon>Mycetohabitans</taxon>
    </lineage>
</organism>
<protein>
    <submittedName>
        <fullName evidence="1">Uncharacterized protein</fullName>
    </submittedName>
</protein>
<keyword evidence="1" id="KW-0614">Plasmid</keyword>
<evidence type="ECO:0000313" key="1">
    <source>
        <dbReference type="EMBL" id="CBW77362.1"/>
    </source>
</evidence>
<dbReference type="Proteomes" id="UP000007437">
    <property type="component" value="Plasmid pBRH02"/>
</dbReference>
<dbReference type="HOGENOM" id="CLU_3395596_0_0_4"/>
<gene>
    <name evidence="1" type="ordered locus">RBRH_00755</name>
</gene>
<dbReference type="AlphaFoldDB" id="E5AW60"/>
<sequence>MKTITLSTPSSSERIAFRGEPIMCQMDDLRQ</sequence>
<name>E5AW60_MYCRK</name>
<dbReference type="EMBL" id="FR687361">
    <property type="protein sequence ID" value="CBW77362.1"/>
    <property type="molecule type" value="Genomic_DNA"/>
</dbReference>
<reference key="1">
    <citation type="submission" date="2010-09" db="EMBL/GenBank/DDBJ databases">
        <title>Complete genome sequence of Burkholderia rhizoxinica, the endosymbiont of the phytopathogenic fungus Rhizopus microsporus.</title>
        <authorList>
            <person name="Lackner G."/>
            <person name="Moebius N."/>
            <person name="Partida-Martinez L.P."/>
            <person name="Hertweck C."/>
        </authorList>
    </citation>
    <scope>NUCLEOTIDE SEQUENCE</scope>
    <source>
        <strain>HKI 454</strain>
    </source>
</reference>